<evidence type="ECO:0000313" key="3">
    <source>
        <dbReference type="Proteomes" id="UP000737018"/>
    </source>
</evidence>
<feature type="domain" description="Amidase" evidence="1">
    <location>
        <begin position="53"/>
        <end position="165"/>
    </location>
</feature>
<protein>
    <recommendedName>
        <fullName evidence="1">Amidase domain-containing protein</fullName>
    </recommendedName>
</protein>
<evidence type="ECO:0000259" key="1">
    <source>
        <dbReference type="Pfam" id="PF01425"/>
    </source>
</evidence>
<dbReference type="PANTHER" id="PTHR42678:SF25">
    <property type="entry name" value="AMIDASE C869.01"/>
    <property type="match status" value="1"/>
</dbReference>
<dbReference type="InterPro" id="IPR023631">
    <property type="entry name" value="Amidase_dom"/>
</dbReference>
<comment type="caution">
    <text evidence="2">The sequence shown here is derived from an EMBL/GenBank/DDBJ whole genome shotgun (WGS) entry which is preliminary data.</text>
</comment>
<proteinExistence type="predicted"/>
<organism evidence="2 3">
    <name type="scientific">Castanea mollissima</name>
    <name type="common">Chinese chestnut</name>
    <dbReference type="NCBI Taxonomy" id="60419"/>
    <lineage>
        <taxon>Eukaryota</taxon>
        <taxon>Viridiplantae</taxon>
        <taxon>Streptophyta</taxon>
        <taxon>Embryophyta</taxon>
        <taxon>Tracheophyta</taxon>
        <taxon>Spermatophyta</taxon>
        <taxon>Magnoliopsida</taxon>
        <taxon>eudicotyledons</taxon>
        <taxon>Gunneridae</taxon>
        <taxon>Pentapetalae</taxon>
        <taxon>rosids</taxon>
        <taxon>fabids</taxon>
        <taxon>Fagales</taxon>
        <taxon>Fagaceae</taxon>
        <taxon>Castanea</taxon>
    </lineage>
</organism>
<gene>
    <name evidence="2" type="ORF">CMV_026719</name>
</gene>
<name>A0A8J4QJI0_9ROSI</name>
<reference evidence="2" key="1">
    <citation type="submission" date="2020-03" db="EMBL/GenBank/DDBJ databases">
        <title>Castanea mollissima Vanexum genome sequencing.</title>
        <authorList>
            <person name="Staton M."/>
        </authorList>
    </citation>
    <scope>NUCLEOTIDE SEQUENCE</scope>
    <source>
        <tissue evidence="2">Leaf</tissue>
    </source>
</reference>
<keyword evidence="3" id="KW-1185">Reference proteome</keyword>
<dbReference type="AlphaFoldDB" id="A0A8J4QJI0"/>
<dbReference type="Proteomes" id="UP000737018">
    <property type="component" value="Unassembled WGS sequence"/>
</dbReference>
<dbReference type="Pfam" id="PF01425">
    <property type="entry name" value="Amidase"/>
    <property type="match status" value="1"/>
</dbReference>
<accession>A0A8J4QJI0</accession>
<dbReference type="InterPro" id="IPR036928">
    <property type="entry name" value="AS_sf"/>
</dbReference>
<dbReference type="EMBL" id="JRKL02008176">
    <property type="protein sequence ID" value="KAF3947101.1"/>
    <property type="molecule type" value="Genomic_DNA"/>
</dbReference>
<dbReference type="PANTHER" id="PTHR42678">
    <property type="entry name" value="AMIDASE"/>
    <property type="match status" value="1"/>
</dbReference>
<evidence type="ECO:0000313" key="2">
    <source>
        <dbReference type="EMBL" id="KAF3947101.1"/>
    </source>
</evidence>
<dbReference type="AntiFam" id="ANF00010">
    <property type="entry name" value="tRNA translation"/>
</dbReference>
<dbReference type="SUPFAM" id="SSF75304">
    <property type="entry name" value="Amidase signature (AS) enzymes"/>
    <property type="match status" value="1"/>
</dbReference>
<dbReference type="OrthoDB" id="566138at2759"/>
<sequence length="259" mass="28463">MFRMDGVEGPEKAWCDEATSRIITDGHDFTIEEASIEEIQRAFTENRLTSRQLVDFYLDRIEELNPLLRSVVEVNPDARDQADVADRERGVNGDRSMVAALGELHGIPVLLKDTIASKDKLNTTAGSYALLGSVVARDAGVVEKLRKGGAVILGKASLTEWYSFRSLGHVPNGWCARAGQGVQNIPSLTRNSYSNASNSLPVRNIWVSHHLKPLKSPPALYVTYHATKDDARIMVGIAQLVEQRTENPRVTSSNLVPGT</sequence>
<dbReference type="Gene3D" id="3.90.1300.10">
    <property type="entry name" value="Amidase signature (AS) domain"/>
    <property type="match status" value="1"/>
</dbReference>